<keyword evidence="1" id="KW-0472">Membrane</keyword>
<feature type="transmembrane region" description="Helical" evidence="1">
    <location>
        <begin position="20"/>
        <end position="37"/>
    </location>
</feature>
<evidence type="ECO:0000256" key="1">
    <source>
        <dbReference type="SAM" id="Phobius"/>
    </source>
</evidence>
<organism evidence="2 3">
    <name type="scientific">Hibiscus sabdariffa</name>
    <name type="common">roselle</name>
    <dbReference type="NCBI Taxonomy" id="183260"/>
    <lineage>
        <taxon>Eukaryota</taxon>
        <taxon>Viridiplantae</taxon>
        <taxon>Streptophyta</taxon>
        <taxon>Embryophyta</taxon>
        <taxon>Tracheophyta</taxon>
        <taxon>Spermatophyta</taxon>
        <taxon>Magnoliopsida</taxon>
        <taxon>eudicotyledons</taxon>
        <taxon>Gunneridae</taxon>
        <taxon>Pentapetalae</taxon>
        <taxon>rosids</taxon>
        <taxon>malvids</taxon>
        <taxon>Malvales</taxon>
        <taxon>Malvaceae</taxon>
        <taxon>Malvoideae</taxon>
        <taxon>Hibiscus</taxon>
    </lineage>
</organism>
<keyword evidence="1" id="KW-0812">Transmembrane</keyword>
<evidence type="ECO:0000313" key="2">
    <source>
        <dbReference type="EMBL" id="KAK8514015.1"/>
    </source>
</evidence>
<sequence length="93" mass="10749">MSQPFVMYLRWSNRSSELNGTIMAAKVLLVVFLHLFYNHRFLYLFEFDSVRNMKYQASMGQRCTVGLRATGHLTGTASFDKIATLELRNSRGH</sequence>
<evidence type="ECO:0000313" key="3">
    <source>
        <dbReference type="Proteomes" id="UP001472677"/>
    </source>
</evidence>
<keyword evidence="3" id="KW-1185">Reference proteome</keyword>
<proteinExistence type="predicted"/>
<gene>
    <name evidence="2" type="ORF">V6N12_008735</name>
</gene>
<reference evidence="2 3" key="1">
    <citation type="journal article" date="2024" name="G3 (Bethesda)">
        <title>Genome assembly of Hibiscus sabdariffa L. provides insights into metabolisms of medicinal natural products.</title>
        <authorList>
            <person name="Kim T."/>
        </authorList>
    </citation>
    <scope>NUCLEOTIDE SEQUENCE [LARGE SCALE GENOMIC DNA]</scope>
    <source>
        <strain evidence="2">TK-2024</strain>
        <tissue evidence="2">Old leaves</tissue>
    </source>
</reference>
<comment type="caution">
    <text evidence="2">The sequence shown here is derived from an EMBL/GenBank/DDBJ whole genome shotgun (WGS) entry which is preliminary data.</text>
</comment>
<accession>A0ABR2C3M4</accession>
<dbReference type="Proteomes" id="UP001472677">
    <property type="component" value="Unassembled WGS sequence"/>
</dbReference>
<name>A0ABR2C3M4_9ROSI</name>
<dbReference type="EMBL" id="JBBPBM010000067">
    <property type="protein sequence ID" value="KAK8514015.1"/>
    <property type="molecule type" value="Genomic_DNA"/>
</dbReference>
<keyword evidence="1" id="KW-1133">Transmembrane helix</keyword>
<protein>
    <submittedName>
        <fullName evidence="2">Uncharacterized protein</fullName>
    </submittedName>
</protein>